<gene>
    <name evidence="5" type="ordered locus">Arcve_1540</name>
</gene>
<dbReference type="Pfam" id="PF07885">
    <property type="entry name" value="Ion_trans_2"/>
    <property type="match status" value="1"/>
</dbReference>
<organism evidence="5 6">
    <name type="scientific">Archaeoglobus veneficus (strain DSM 11195 / SNP6)</name>
    <dbReference type="NCBI Taxonomy" id="693661"/>
    <lineage>
        <taxon>Archaea</taxon>
        <taxon>Methanobacteriati</taxon>
        <taxon>Methanobacteriota</taxon>
        <taxon>Archaeoglobi</taxon>
        <taxon>Archaeoglobales</taxon>
        <taxon>Archaeoglobaceae</taxon>
        <taxon>Archaeoglobus</taxon>
    </lineage>
</organism>
<dbReference type="PROSITE" id="PS51202">
    <property type="entry name" value="RCK_C"/>
    <property type="match status" value="1"/>
</dbReference>
<dbReference type="Pfam" id="PF02254">
    <property type="entry name" value="TrkA_N"/>
    <property type="match status" value="1"/>
</dbReference>
<evidence type="ECO:0000256" key="1">
    <source>
        <dbReference type="ARBA" id="ARBA00004651"/>
    </source>
</evidence>
<evidence type="ECO:0000313" key="5">
    <source>
        <dbReference type="EMBL" id="AEA47542.1"/>
    </source>
</evidence>
<protein>
    <submittedName>
        <fullName evidence="5">TrkA-N domain protein</fullName>
    </submittedName>
</protein>
<dbReference type="InterPro" id="IPR006037">
    <property type="entry name" value="RCK_C"/>
</dbReference>
<dbReference type="SUPFAM" id="SSF116726">
    <property type="entry name" value="TrkA C-terminal domain-like"/>
    <property type="match status" value="1"/>
</dbReference>
<dbReference type="GO" id="GO:0005886">
    <property type="term" value="C:plasma membrane"/>
    <property type="evidence" value="ECO:0007669"/>
    <property type="project" value="UniProtKB-SubCell"/>
</dbReference>
<dbReference type="InterPro" id="IPR050721">
    <property type="entry name" value="Trk_Ktr_HKT_K-transport"/>
</dbReference>
<dbReference type="eggNOG" id="arCOG01958">
    <property type="taxonomic scope" value="Archaea"/>
</dbReference>
<evidence type="ECO:0000259" key="4">
    <source>
        <dbReference type="PROSITE" id="PS51202"/>
    </source>
</evidence>
<dbReference type="SUPFAM" id="SSF81324">
    <property type="entry name" value="Voltage-gated potassium channels"/>
    <property type="match status" value="1"/>
</dbReference>
<dbReference type="InterPro" id="IPR003148">
    <property type="entry name" value="RCK_N"/>
</dbReference>
<dbReference type="Gene3D" id="3.40.50.720">
    <property type="entry name" value="NAD(P)-binding Rossmann-like Domain"/>
    <property type="match status" value="1"/>
</dbReference>
<name>F2KPL4_ARCVS</name>
<dbReference type="Pfam" id="PF02080">
    <property type="entry name" value="TrkA_C"/>
    <property type="match status" value="1"/>
</dbReference>
<evidence type="ECO:0000313" key="6">
    <source>
        <dbReference type="Proteomes" id="UP000008136"/>
    </source>
</evidence>
<dbReference type="GO" id="GO:0006813">
    <property type="term" value="P:potassium ion transport"/>
    <property type="evidence" value="ECO:0007669"/>
    <property type="project" value="InterPro"/>
</dbReference>
<dbReference type="PROSITE" id="PS51201">
    <property type="entry name" value="RCK_N"/>
    <property type="match status" value="1"/>
</dbReference>
<dbReference type="PANTHER" id="PTHR43833">
    <property type="entry name" value="POTASSIUM CHANNEL PROTEIN 2-RELATED-RELATED"/>
    <property type="match status" value="1"/>
</dbReference>
<dbReference type="GeneID" id="10394664"/>
<dbReference type="PANTHER" id="PTHR43833:SF9">
    <property type="entry name" value="POTASSIUM CHANNEL PROTEIN YUGO-RELATED"/>
    <property type="match status" value="1"/>
</dbReference>
<reference evidence="5 6" key="1">
    <citation type="submission" date="2011-03" db="EMBL/GenBank/DDBJ databases">
        <title>The complete genome of Archaeoglobus veneficus SNP6.</title>
        <authorList>
            <consortium name="US DOE Joint Genome Institute (JGI-PGF)"/>
            <person name="Lucas S."/>
            <person name="Copeland A."/>
            <person name="Lapidus A."/>
            <person name="Bruce D."/>
            <person name="Goodwin L."/>
            <person name="Pitluck S."/>
            <person name="Kyrpides N."/>
            <person name="Mavromatis K."/>
            <person name="Pagani I."/>
            <person name="Ivanova N."/>
            <person name="Mikhailova N."/>
            <person name="Lu M."/>
            <person name="Detter J.C."/>
            <person name="Tapia R."/>
            <person name="Han C."/>
            <person name="Land M."/>
            <person name="Hauser L."/>
            <person name="Markowitz V."/>
            <person name="Cheng J.-F."/>
            <person name="Hugenholtz P."/>
            <person name="Woyke T."/>
            <person name="Wu D."/>
            <person name="Spring S."/>
            <person name="Brambilla E."/>
            <person name="Klenk H.-P."/>
            <person name="Eisen J.A."/>
        </authorList>
    </citation>
    <scope>NUCLEOTIDE SEQUENCE [LARGE SCALE GENOMIC DNA]</scope>
    <source>
        <strain>SNP6</strain>
    </source>
</reference>
<evidence type="ECO:0000259" key="3">
    <source>
        <dbReference type="PROSITE" id="PS51201"/>
    </source>
</evidence>
<keyword evidence="2" id="KW-1133">Transmembrane helix</keyword>
<feature type="transmembrane region" description="Helical" evidence="2">
    <location>
        <begin position="67"/>
        <end position="89"/>
    </location>
</feature>
<keyword evidence="2" id="KW-0472">Membrane</keyword>
<dbReference type="SUPFAM" id="SSF51735">
    <property type="entry name" value="NAD(P)-binding Rossmann-fold domains"/>
    <property type="match status" value="1"/>
</dbReference>
<dbReference type="EMBL" id="CP002588">
    <property type="protein sequence ID" value="AEA47542.1"/>
    <property type="molecule type" value="Genomic_DNA"/>
</dbReference>
<comment type="subcellular location">
    <subcellularLocation>
        <location evidence="1">Cell membrane</location>
        <topology evidence="1">Multi-pass membrane protein</topology>
    </subcellularLocation>
</comment>
<feature type="transmembrane region" description="Helical" evidence="2">
    <location>
        <begin position="12"/>
        <end position="31"/>
    </location>
</feature>
<evidence type="ECO:0000256" key="2">
    <source>
        <dbReference type="SAM" id="Phobius"/>
    </source>
</evidence>
<dbReference type="GO" id="GO:0008324">
    <property type="term" value="F:monoatomic cation transmembrane transporter activity"/>
    <property type="evidence" value="ECO:0007669"/>
    <property type="project" value="InterPro"/>
</dbReference>
<keyword evidence="2" id="KW-0812">Transmembrane</keyword>
<dbReference type="InterPro" id="IPR036291">
    <property type="entry name" value="NAD(P)-bd_dom_sf"/>
</dbReference>
<dbReference type="KEGG" id="ave:Arcve_1540"/>
<dbReference type="Proteomes" id="UP000008136">
    <property type="component" value="Chromosome"/>
</dbReference>
<dbReference type="InterPro" id="IPR013099">
    <property type="entry name" value="K_chnl_dom"/>
</dbReference>
<dbReference type="STRING" id="693661.Arcve_1540"/>
<dbReference type="InterPro" id="IPR036721">
    <property type="entry name" value="RCK_C_sf"/>
</dbReference>
<sequence length="328" mass="36619">MNYNNLERRIVILILLLIAVTTFGTLGYYFIEGWPLFDCLYMTVLTITTTGYREVGELSAAGRVLSMFLMVFGVGLFLYSIDAVIPVLIERRSERWKKLLEKISNHVIVCGYGKMGMEISKEFSKDKVVVIDLDPNKVTIARENGFLAVQGDATEEEVLEKAGVRRARCLVVCMERDSANAFAVMVAKDMNPEIFTISVLRTPASEKKLRRVGVDMLLSPYRDAAKKVAVAVQRPTAADFIEIIGRQGTLMLEKIVLRNNEFAGKSLRDTNLRKLTGCIVVAIERNGEVIFPDPDTVLKLEDVLYVLGKEGNLGKLEKLVAKASQSSR</sequence>
<dbReference type="OrthoDB" id="43518at2157"/>
<dbReference type="RefSeq" id="WP_013684202.1">
    <property type="nucleotide sequence ID" value="NC_015320.1"/>
</dbReference>
<accession>F2KPL4</accession>
<dbReference type="Gene3D" id="3.30.70.1450">
    <property type="entry name" value="Regulator of K+ conductance, C-terminal domain"/>
    <property type="match status" value="1"/>
</dbReference>
<dbReference type="eggNOG" id="arCOG01584">
    <property type="taxonomic scope" value="Archaea"/>
</dbReference>
<proteinExistence type="predicted"/>
<dbReference type="HOGENOM" id="CLU_050982_0_1_2"/>
<feature type="domain" description="RCK N-terminal" evidence="3">
    <location>
        <begin position="104"/>
        <end position="218"/>
    </location>
</feature>
<keyword evidence="6" id="KW-1185">Reference proteome</keyword>
<dbReference type="AlphaFoldDB" id="F2KPL4"/>
<feature type="domain" description="RCK C-terminal" evidence="4">
    <location>
        <begin position="238"/>
        <end position="322"/>
    </location>
</feature>
<dbReference type="Gene3D" id="1.10.287.70">
    <property type="match status" value="1"/>
</dbReference>